<organism evidence="3">
    <name type="scientific">Blumeria graminis f. sp. tritici 96224</name>
    <dbReference type="NCBI Taxonomy" id="1268274"/>
    <lineage>
        <taxon>Eukaryota</taxon>
        <taxon>Fungi</taxon>
        <taxon>Dikarya</taxon>
        <taxon>Ascomycota</taxon>
        <taxon>Pezizomycotina</taxon>
        <taxon>Leotiomycetes</taxon>
        <taxon>Erysiphales</taxon>
        <taxon>Erysiphaceae</taxon>
        <taxon>Blumeria</taxon>
    </lineage>
</organism>
<keyword evidence="1" id="KW-1133">Transmembrane helix</keyword>
<proteinExistence type="predicted"/>
<name>A0A061HLH9_BLUGR</name>
<feature type="transmembrane region" description="Helical" evidence="1">
    <location>
        <begin position="23"/>
        <end position="41"/>
    </location>
</feature>
<feature type="transmembrane region" description="Helical" evidence="1">
    <location>
        <begin position="205"/>
        <end position="226"/>
    </location>
</feature>
<dbReference type="HOGENOM" id="CLU_042059_1_1_1"/>
<gene>
    <name evidence="2" type="ORF">BGT96224_4202</name>
    <name evidence="3" type="ORF">BGT96224V2_LOCUS544</name>
</gene>
<feature type="transmembrane region" description="Helical" evidence="1">
    <location>
        <begin position="297"/>
        <end position="320"/>
    </location>
</feature>
<keyword evidence="1" id="KW-0472">Membrane</keyword>
<dbReference type="Proteomes" id="UP000053110">
    <property type="component" value="Unassembled WGS sequence"/>
</dbReference>
<keyword evidence="1" id="KW-0812">Transmembrane</keyword>
<evidence type="ECO:0000313" key="4">
    <source>
        <dbReference type="Proteomes" id="UP000053110"/>
    </source>
</evidence>
<feature type="non-terminal residue" evidence="3">
    <location>
        <position position="321"/>
    </location>
</feature>
<evidence type="ECO:0000256" key="1">
    <source>
        <dbReference type="SAM" id="Phobius"/>
    </source>
</evidence>
<dbReference type="EMBL" id="UIGY01000001">
    <property type="protein sequence ID" value="SUZ07534.1"/>
    <property type="molecule type" value="Genomic_DNA"/>
</dbReference>
<protein>
    <submittedName>
        <fullName evidence="3">Bgt-4202</fullName>
    </submittedName>
</protein>
<feature type="transmembrane region" description="Helical" evidence="1">
    <location>
        <begin position="164"/>
        <end position="185"/>
    </location>
</feature>
<reference evidence="3" key="3">
    <citation type="submission" date="2018-07" db="EMBL/GenBank/DDBJ databases">
        <authorList>
            <person name="Quirk P.G."/>
            <person name="Krulwich T.A."/>
        </authorList>
    </citation>
    <scope>NUCLEOTIDE SEQUENCE</scope>
    <source>
        <strain evidence="3">96224</strain>
    </source>
</reference>
<reference evidence="2" key="2">
    <citation type="submission" date="2013-01" db="EMBL/GenBank/DDBJ databases">
        <title>The wheat powdery mildew genome reveals unique evolution of an obligate biotroph.</title>
        <authorList>
            <person name="Oberhaensli S."/>
            <person name="Wicker T."/>
            <person name="Keller B."/>
        </authorList>
    </citation>
    <scope>NUCLEOTIDE SEQUENCE</scope>
    <source>
        <strain evidence="2">96224</strain>
    </source>
</reference>
<evidence type="ECO:0000313" key="2">
    <source>
        <dbReference type="EMBL" id="EPQ67252.1"/>
    </source>
</evidence>
<reference evidence="4" key="1">
    <citation type="journal article" date="2013" name="Nat. Genet.">
        <title>The wheat powdery mildew genome shows the unique evolution of an obligate biotroph.</title>
        <authorList>
            <person name="Wicker T."/>
            <person name="Oberhaensli S."/>
            <person name="Parlange F."/>
            <person name="Buchmann J.P."/>
            <person name="Shatalina M."/>
            <person name="Roffler S."/>
            <person name="Ben-David R."/>
            <person name="Dolezel J."/>
            <person name="Simkova H."/>
            <person name="Schulze-Lefert P."/>
            <person name="Spanu P.D."/>
            <person name="Bruggmann R."/>
            <person name="Amselem J."/>
            <person name="Quesneville H."/>
            <person name="Ver Loren van Themaat E."/>
            <person name="Paape T."/>
            <person name="Shimizu K.K."/>
            <person name="Keller B."/>
        </authorList>
    </citation>
    <scope>NUCLEOTIDE SEQUENCE [LARGE SCALE GENOMIC DNA]</scope>
    <source>
        <strain evidence="4">96224</strain>
    </source>
</reference>
<dbReference type="OrthoDB" id="5394254at2759"/>
<feature type="transmembrane region" description="Helical" evidence="1">
    <location>
        <begin position="266"/>
        <end position="285"/>
    </location>
</feature>
<dbReference type="EMBL" id="KE373715">
    <property type="protein sequence ID" value="EPQ67252.1"/>
    <property type="molecule type" value="Genomic_DNA"/>
</dbReference>
<evidence type="ECO:0000313" key="3">
    <source>
        <dbReference type="EMBL" id="SUZ07534.1"/>
    </source>
</evidence>
<feature type="transmembrane region" description="Helical" evidence="1">
    <location>
        <begin position="102"/>
        <end position="128"/>
    </location>
</feature>
<dbReference type="AlphaFoldDB" id="A0A061HLH9"/>
<accession>A0A061HLH9</accession>
<sequence>MAVTKEGVAGKNACKDICKTQSISAYACVLLLNMTISSLLYSFAKTTAPSLNVRFWKPLDSWVDISVLMCWKMTELGIGWFAGYDSYDMGALTLLSHSPPLYLLVTFYEMAPTVMASFLLIDIFVAYISFRFLRSISLAHTIDSHQNLSSITNSQILTSNVIQAYLVICTASLYAVTIFTAYRTFLPFYLVTYFNNIPNITAVHSPFYITQFPATLLLGLAVKCFVFTPSLITPDLNQAVAHSKAAMVPRILHYCMRGFRPWTRVIINRTITLMFVTGTNTFVQTHFAVKGVEFTGALVYSALWTFASGTTGLALGLIAVA</sequence>